<reference evidence="8 9" key="1">
    <citation type="submission" date="2022-04" db="EMBL/GenBank/DDBJ databases">
        <title>Halobacillus sp. isolated from saltern.</title>
        <authorList>
            <person name="Won M."/>
            <person name="Lee C.-M."/>
            <person name="Woen H.-Y."/>
            <person name="Kwon S.-W."/>
        </authorList>
    </citation>
    <scope>NUCLEOTIDE SEQUENCE [LARGE SCALE GENOMIC DNA]</scope>
    <source>
        <strain evidence="8 9">SSTM10-2</strain>
    </source>
</reference>
<sequence length="314" mass="34572">MDVITLGESMVLFKPGSTGPLRYVDSYRRTVGGAETNVAIALTRLGHQTGWISKLGQDEFGLYTRNVIRGEGVDTSSVVFDDHAPTAVFFKERMTNQDPNIYYYRHHSAASLLSPDDLDENYLQSAKYLHLTGITPALSESCKATVDEAIKLAKKHKKTIIFDPNIRLKLWSEEKARQVLMEIASQVDIVLPGIEEGKLLTGFSDPEEIAEVFLNQGAKVVVVKLGSEGAYFATESERAYVSGFQVDEVVDTAGAGDGFAAGFISGLLRGWDFAKAVKFGNRIGAYALSVEGDMEGYPFWRQVNPDQSQQIISR</sequence>
<evidence type="ECO:0000256" key="5">
    <source>
        <dbReference type="ARBA" id="ARBA00022840"/>
    </source>
</evidence>
<evidence type="ECO:0000256" key="2">
    <source>
        <dbReference type="ARBA" id="ARBA00022679"/>
    </source>
</evidence>
<dbReference type="CDD" id="cd01166">
    <property type="entry name" value="KdgK"/>
    <property type="match status" value="1"/>
</dbReference>
<organism evidence="8 9">
    <name type="scientific">Halobacillus shinanisalinarum</name>
    <dbReference type="NCBI Taxonomy" id="2932258"/>
    <lineage>
        <taxon>Bacteria</taxon>
        <taxon>Bacillati</taxon>
        <taxon>Bacillota</taxon>
        <taxon>Bacilli</taxon>
        <taxon>Bacillales</taxon>
        <taxon>Bacillaceae</taxon>
        <taxon>Halobacillus</taxon>
    </lineage>
</organism>
<dbReference type="Proteomes" id="UP000831880">
    <property type="component" value="Chromosome"/>
</dbReference>
<keyword evidence="5" id="KW-0067">ATP-binding</keyword>
<keyword evidence="2 6" id="KW-0808">Transferase</keyword>
<dbReference type="InterPro" id="IPR002139">
    <property type="entry name" value="Ribo/fructo_kinase"/>
</dbReference>
<keyword evidence="9" id="KW-1185">Reference proteome</keyword>
<evidence type="ECO:0000259" key="7">
    <source>
        <dbReference type="Pfam" id="PF00294"/>
    </source>
</evidence>
<evidence type="ECO:0000313" key="9">
    <source>
        <dbReference type="Proteomes" id="UP000831880"/>
    </source>
</evidence>
<dbReference type="RefSeq" id="WP_244752945.1">
    <property type="nucleotide sequence ID" value="NZ_CP095074.1"/>
</dbReference>
<dbReference type="InterPro" id="IPR050306">
    <property type="entry name" value="PfkB_Carbo_kinase"/>
</dbReference>
<dbReference type="SUPFAM" id="SSF53613">
    <property type="entry name" value="Ribokinase-like"/>
    <property type="match status" value="1"/>
</dbReference>
<dbReference type="Pfam" id="PF00294">
    <property type="entry name" value="PfkB"/>
    <property type="match status" value="1"/>
</dbReference>
<evidence type="ECO:0000256" key="1">
    <source>
        <dbReference type="ARBA" id="ARBA00010688"/>
    </source>
</evidence>
<evidence type="ECO:0000256" key="4">
    <source>
        <dbReference type="ARBA" id="ARBA00022777"/>
    </source>
</evidence>
<accession>A0ABY4GZJ8</accession>
<name>A0ABY4GZJ8_9BACI</name>
<evidence type="ECO:0000256" key="6">
    <source>
        <dbReference type="RuleBase" id="RU003704"/>
    </source>
</evidence>
<evidence type="ECO:0000256" key="3">
    <source>
        <dbReference type="ARBA" id="ARBA00022741"/>
    </source>
</evidence>
<dbReference type="Gene3D" id="3.40.1190.20">
    <property type="match status" value="1"/>
</dbReference>
<dbReference type="InterPro" id="IPR029056">
    <property type="entry name" value="Ribokinase-like"/>
</dbReference>
<feature type="domain" description="Carbohydrate kinase PfkB" evidence="7">
    <location>
        <begin position="6"/>
        <end position="297"/>
    </location>
</feature>
<keyword evidence="4 6" id="KW-0418">Kinase</keyword>
<dbReference type="PROSITE" id="PS00584">
    <property type="entry name" value="PFKB_KINASES_2"/>
    <property type="match status" value="1"/>
</dbReference>
<dbReference type="PANTHER" id="PTHR43085:SF1">
    <property type="entry name" value="PSEUDOURIDINE KINASE-RELATED"/>
    <property type="match status" value="1"/>
</dbReference>
<dbReference type="InterPro" id="IPR011611">
    <property type="entry name" value="PfkB_dom"/>
</dbReference>
<protein>
    <submittedName>
        <fullName evidence="8">Sugar kinase</fullName>
    </submittedName>
</protein>
<keyword evidence="3" id="KW-0547">Nucleotide-binding</keyword>
<proteinExistence type="inferred from homology"/>
<gene>
    <name evidence="8" type="ORF">MUO14_23725</name>
</gene>
<dbReference type="PANTHER" id="PTHR43085">
    <property type="entry name" value="HEXOKINASE FAMILY MEMBER"/>
    <property type="match status" value="1"/>
</dbReference>
<dbReference type="InterPro" id="IPR002173">
    <property type="entry name" value="Carboh/pur_kinase_PfkB_CS"/>
</dbReference>
<dbReference type="PRINTS" id="PR00990">
    <property type="entry name" value="RIBOKINASE"/>
</dbReference>
<dbReference type="GO" id="GO:0016301">
    <property type="term" value="F:kinase activity"/>
    <property type="evidence" value="ECO:0007669"/>
    <property type="project" value="UniProtKB-KW"/>
</dbReference>
<dbReference type="EMBL" id="CP095074">
    <property type="protein sequence ID" value="UOQ93345.1"/>
    <property type="molecule type" value="Genomic_DNA"/>
</dbReference>
<comment type="similarity">
    <text evidence="1 6">Belongs to the carbohydrate kinase PfkB family.</text>
</comment>
<evidence type="ECO:0000313" key="8">
    <source>
        <dbReference type="EMBL" id="UOQ93345.1"/>
    </source>
</evidence>